<feature type="domain" description="Tudor" evidence="2">
    <location>
        <begin position="163"/>
        <end position="220"/>
    </location>
</feature>
<reference evidence="3" key="2">
    <citation type="submission" date="2014-07" db="EMBL/GenBank/DDBJ databases">
        <authorList>
            <person name="Hull J."/>
        </authorList>
    </citation>
    <scope>NUCLEOTIDE SEQUENCE</scope>
</reference>
<dbReference type="PROSITE" id="PS50304">
    <property type="entry name" value="TUDOR"/>
    <property type="match status" value="2"/>
</dbReference>
<evidence type="ECO:0000256" key="1">
    <source>
        <dbReference type="SAM" id="MobiDB-lite"/>
    </source>
</evidence>
<dbReference type="Gene3D" id="2.30.30.140">
    <property type="match status" value="2"/>
</dbReference>
<dbReference type="PANTHER" id="PTHR22948:SF29">
    <property type="entry name" value="FI02030P-RELATED"/>
    <property type="match status" value="1"/>
</dbReference>
<accession>A0A0A9Z2N4</accession>
<evidence type="ECO:0000313" key="3">
    <source>
        <dbReference type="EMBL" id="JAG39537.1"/>
    </source>
</evidence>
<feature type="compositionally biased region" description="Basic and acidic residues" evidence="1">
    <location>
        <begin position="523"/>
        <end position="575"/>
    </location>
</feature>
<name>A0A0A9Z2N4_LYGHE</name>
<dbReference type="SUPFAM" id="SSF63748">
    <property type="entry name" value="Tudor/PWWP/MBT"/>
    <property type="match status" value="2"/>
</dbReference>
<dbReference type="Pfam" id="PF00567">
    <property type="entry name" value="TUDOR"/>
    <property type="match status" value="2"/>
</dbReference>
<evidence type="ECO:0000259" key="2">
    <source>
        <dbReference type="PROSITE" id="PS50304"/>
    </source>
</evidence>
<dbReference type="PANTHER" id="PTHR22948">
    <property type="entry name" value="TUDOR DOMAIN CONTAINING PROTEIN"/>
    <property type="match status" value="1"/>
</dbReference>
<dbReference type="EMBL" id="GBHO01004067">
    <property type="protein sequence ID" value="JAG39537.1"/>
    <property type="molecule type" value="Transcribed_RNA"/>
</dbReference>
<organism evidence="3">
    <name type="scientific">Lygus hesperus</name>
    <name type="common">Western plant bug</name>
    <dbReference type="NCBI Taxonomy" id="30085"/>
    <lineage>
        <taxon>Eukaryota</taxon>
        <taxon>Metazoa</taxon>
        <taxon>Ecdysozoa</taxon>
        <taxon>Arthropoda</taxon>
        <taxon>Hexapoda</taxon>
        <taxon>Insecta</taxon>
        <taxon>Pterygota</taxon>
        <taxon>Neoptera</taxon>
        <taxon>Paraneoptera</taxon>
        <taxon>Hemiptera</taxon>
        <taxon>Heteroptera</taxon>
        <taxon>Panheteroptera</taxon>
        <taxon>Cimicomorpha</taxon>
        <taxon>Miridae</taxon>
        <taxon>Mirini</taxon>
        <taxon>Lygus</taxon>
    </lineage>
</organism>
<dbReference type="SMART" id="SM00333">
    <property type="entry name" value="TUDOR"/>
    <property type="match status" value="2"/>
</dbReference>
<dbReference type="AlphaFoldDB" id="A0A0A9Z2N4"/>
<dbReference type="InterPro" id="IPR050621">
    <property type="entry name" value="Tudor_domain_containing"/>
</dbReference>
<proteinExistence type="predicted"/>
<feature type="domain" description="Tudor" evidence="2">
    <location>
        <begin position="350"/>
        <end position="408"/>
    </location>
</feature>
<gene>
    <name evidence="3" type="primary">tud_1</name>
    <name evidence="3" type="ORF">CM83_44631</name>
</gene>
<feature type="region of interest" description="Disordered" evidence="1">
    <location>
        <begin position="479"/>
        <end position="681"/>
    </location>
</feature>
<dbReference type="GO" id="GO:0005737">
    <property type="term" value="C:cytoplasm"/>
    <property type="evidence" value="ECO:0007669"/>
    <property type="project" value="UniProtKB-ARBA"/>
</dbReference>
<dbReference type="InterPro" id="IPR002999">
    <property type="entry name" value="Tudor"/>
</dbReference>
<feature type="compositionally biased region" description="Basic and acidic residues" evidence="1">
    <location>
        <begin position="593"/>
        <end position="681"/>
    </location>
</feature>
<feature type="region of interest" description="Disordered" evidence="1">
    <location>
        <begin position="1"/>
        <end position="29"/>
    </location>
</feature>
<protein>
    <submittedName>
        <fullName evidence="3">Maternal protein tudor</fullName>
    </submittedName>
</protein>
<reference evidence="3" key="1">
    <citation type="journal article" date="2014" name="PLoS ONE">
        <title>Transcriptome-Based Identification of ABC Transporters in the Western Tarnished Plant Bug Lygus hesperus.</title>
        <authorList>
            <person name="Hull J.J."/>
            <person name="Chaney K."/>
            <person name="Geib S.M."/>
            <person name="Fabrick J.A."/>
            <person name="Brent C.S."/>
            <person name="Walsh D."/>
            <person name="Lavine L.C."/>
        </authorList>
    </citation>
    <scope>NUCLEOTIDE SEQUENCE</scope>
</reference>
<dbReference type="InterPro" id="IPR035437">
    <property type="entry name" value="SNase_OB-fold_sf"/>
</dbReference>
<dbReference type="Gene3D" id="2.40.50.90">
    <property type="match status" value="1"/>
</dbReference>
<feature type="compositionally biased region" description="Basic and acidic residues" evidence="1">
    <location>
        <begin position="490"/>
        <end position="505"/>
    </location>
</feature>
<sequence length="681" mass="76987">MIPARAEDPAMQPGRPFANNPYSVPPPNILGSQSTTILGSQPTPQILAHTPMTQSHSSVNARLSRFKKDAAALNISGPGVNLYSQTNSPPPQLADRKQYTVTDGRTCTTAPTLPVKSTHNAYISHIEDGPFNFTIQLKSSVEELLPKLRNILVRYQNSPITAQLIPGSVVMAKSSDETLRRGVIMNVQPETCKVYYIDFGNFEELPYSDIFQLPNTAAELSPAMAMQFCLADLKPLKITDSNKDYFARLLLGKQVLIRVTERESNSPFQYCEILWEGRNVREILLNLNSPMQYSYQYPPRGREAPVSVIYVDGPSQFFVQYRSELNVANQIQEALASYCPSQPRVTDLSAINIGSPVASLFPDDQRWYRALVMGMDSSNINVFYVDYGNRAEVKPNQICLLSRDLVNKWKTQAIECCLIGFDTVTPDLFMAERMEAATLGHSYTLRLHSILSGFRLSVDLLDDQGNSVATNMKNLLNERQKSINHPSSLTEKKKPQASHDDDRSSQHSSDSGGKKNKFQRPGARGDRVNKLDQRGDRKFDDRNQPEDRPNSYSQHDDRSGNDYKPRNDLRSDWKKGAKKPYMDQENEWNNSNHEPKSYAKKDNWGDKQDSGLGFKKQERITDDKPGWGGDRRNRPDRGDRQDAGFRSDSDRKGGPNRFERKPFNNNDDGRNGDRKFGDREN</sequence>
<feature type="non-terminal residue" evidence="3">
    <location>
        <position position="681"/>
    </location>
</feature>